<dbReference type="AlphaFoldDB" id="A0A9Q3PCT7"/>
<dbReference type="EMBL" id="AVOT02064023">
    <property type="protein sequence ID" value="MBW0556520.1"/>
    <property type="molecule type" value="Genomic_DNA"/>
</dbReference>
<keyword evidence="2" id="KW-1185">Reference proteome</keyword>
<evidence type="ECO:0000313" key="1">
    <source>
        <dbReference type="EMBL" id="MBW0556520.1"/>
    </source>
</evidence>
<comment type="caution">
    <text evidence="1">The sequence shown here is derived from an EMBL/GenBank/DDBJ whole genome shotgun (WGS) entry which is preliminary data.</text>
</comment>
<evidence type="ECO:0000313" key="2">
    <source>
        <dbReference type="Proteomes" id="UP000765509"/>
    </source>
</evidence>
<protein>
    <submittedName>
        <fullName evidence="1">Uncharacterized protein</fullName>
    </submittedName>
</protein>
<accession>A0A9Q3PCT7</accession>
<reference evidence="1" key="1">
    <citation type="submission" date="2021-03" db="EMBL/GenBank/DDBJ databases">
        <title>Draft genome sequence of rust myrtle Austropuccinia psidii MF-1, a brazilian biotype.</title>
        <authorList>
            <person name="Quecine M.C."/>
            <person name="Pachon D.M.R."/>
            <person name="Bonatelli M.L."/>
            <person name="Correr F.H."/>
            <person name="Franceschini L.M."/>
            <person name="Leite T.F."/>
            <person name="Margarido G.R.A."/>
            <person name="Almeida C.A."/>
            <person name="Ferrarezi J.A."/>
            <person name="Labate C.A."/>
        </authorList>
    </citation>
    <scope>NUCLEOTIDE SEQUENCE</scope>
    <source>
        <strain evidence="1">MF-1</strain>
    </source>
</reference>
<organism evidence="1 2">
    <name type="scientific">Austropuccinia psidii MF-1</name>
    <dbReference type="NCBI Taxonomy" id="1389203"/>
    <lineage>
        <taxon>Eukaryota</taxon>
        <taxon>Fungi</taxon>
        <taxon>Dikarya</taxon>
        <taxon>Basidiomycota</taxon>
        <taxon>Pucciniomycotina</taxon>
        <taxon>Pucciniomycetes</taxon>
        <taxon>Pucciniales</taxon>
        <taxon>Sphaerophragmiaceae</taxon>
        <taxon>Austropuccinia</taxon>
    </lineage>
</organism>
<name>A0A9Q3PCT7_9BASI</name>
<dbReference type="Proteomes" id="UP000765509">
    <property type="component" value="Unassembled WGS sequence"/>
</dbReference>
<gene>
    <name evidence="1" type="ORF">O181_096235</name>
</gene>
<proteinExistence type="predicted"/>
<sequence>MVPHPRLIFSLAYNPYAAVGRSSYASNATLTPSQHALQCLSDMPPTLLTILTLVECLPDMPPTLLTILTLPVTSRHASNAAYNP</sequence>